<evidence type="ECO:0000313" key="7">
    <source>
        <dbReference type="EMBL" id="MDX6849390.1"/>
    </source>
</evidence>
<dbReference type="Gene3D" id="3.90.1580.10">
    <property type="entry name" value="paralog of FGE (formylglycine-generating enzyme)"/>
    <property type="match status" value="1"/>
</dbReference>
<evidence type="ECO:0000256" key="2">
    <source>
        <dbReference type="ARBA" id="ARBA00022741"/>
    </source>
</evidence>
<protein>
    <submittedName>
        <fullName evidence="7">Bifunctional serine/threonine-protein kinase/formylglycine-generating enzyme family protein</fullName>
        <ecNumber evidence="7">2.7.11.1</ecNumber>
    </submittedName>
</protein>
<dbReference type="SUPFAM" id="SSF56436">
    <property type="entry name" value="C-type lectin-like"/>
    <property type="match status" value="1"/>
</dbReference>
<dbReference type="CDD" id="cd14014">
    <property type="entry name" value="STKc_PknB_like"/>
    <property type="match status" value="1"/>
</dbReference>
<dbReference type="InterPro" id="IPR005532">
    <property type="entry name" value="SUMF_dom"/>
</dbReference>
<feature type="domain" description="Protein kinase" evidence="6">
    <location>
        <begin position="6"/>
        <end position="260"/>
    </location>
</feature>
<keyword evidence="1 7" id="KW-0808">Transferase</keyword>
<dbReference type="InterPro" id="IPR000719">
    <property type="entry name" value="Prot_kinase_dom"/>
</dbReference>
<dbReference type="Gene3D" id="1.10.510.10">
    <property type="entry name" value="Transferase(Phosphotransferase) domain 1"/>
    <property type="match status" value="1"/>
</dbReference>
<dbReference type="EC" id="2.7.11.1" evidence="7"/>
<keyword evidence="8" id="KW-1185">Reference proteome</keyword>
<evidence type="ECO:0000256" key="3">
    <source>
        <dbReference type="ARBA" id="ARBA00022777"/>
    </source>
</evidence>
<dbReference type="PANTHER" id="PTHR43289:SF6">
    <property type="entry name" value="SERINE_THREONINE-PROTEIN KINASE NEKL-3"/>
    <property type="match status" value="1"/>
</dbReference>
<comment type="caution">
    <text evidence="7">The sequence shown here is derived from an EMBL/GenBank/DDBJ whole genome shotgun (WGS) entry which is preliminary data.</text>
</comment>
<feature type="compositionally biased region" description="Basic and acidic residues" evidence="5">
    <location>
        <begin position="499"/>
        <end position="511"/>
    </location>
</feature>
<feature type="compositionally biased region" description="Polar residues" evidence="5">
    <location>
        <begin position="486"/>
        <end position="498"/>
    </location>
</feature>
<dbReference type="InterPro" id="IPR016187">
    <property type="entry name" value="CTDL_fold"/>
</dbReference>
<dbReference type="InterPro" id="IPR042095">
    <property type="entry name" value="SUMF_sf"/>
</dbReference>
<dbReference type="Pfam" id="PF03781">
    <property type="entry name" value="FGE-sulfatase"/>
    <property type="match status" value="1"/>
</dbReference>
<keyword evidence="2" id="KW-0547">Nucleotide-binding</keyword>
<dbReference type="PROSITE" id="PS50011">
    <property type="entry name" value="PROTEIN_KINASE_DOM"/>
    <property type="match status" value="1"/>
</dbReference>
<sequence>MHIPGYRFIRKINHGGMSTVYLAIQESVGRVVALKVMSPALNSDPSYSERFQREANIVGQLSHPHIVSIYDIGRHENFNYIAMDYLPGGSIHDMMLEGIDAPQALKILKEIGSALDHAHERGYIHRDIKPENILFRDDGSAVLTDFGVARAQAIGSRATHAGTVVGTPHYMSPEQTRGKTLDGRSDLYSLGIVFYEMLTGSLPYQGEEAVAIALKHLASPLPTLPAQYIRFQPILDRLLDKEASKRYQSGRELVSDIELLQLQMREQGDDYLSSGNSLSRQFVSLFNVLLRKTRSVIREKSAQSWQYLRSLRYSKERGVYRETSSKHDLSEQLTQQNTLVATRVNRQINGGGWLYNWQQIPANYRMILTGASLVFVLALLLLFLQSSDPAAVKKTEISADLSSASSSLSSSAVVDTPEGVEPLSRDIERHNAVPNTAQQQAGEPETNSPKIDATSAPKTLTSMTESQTTATVAATAADNVPAPDTVSSTALAQQSLSTEHTDTAPQERADSSEAITQAASESSNASASVRAPEAQTPREKVSPPSKPTLYALSVVTEPVTARVRIMNIKEKYRDGITLAPGRYHIEASAPGYKKYLKWVSLEDADLVHRIALSPQRNDGSEFSDRLSAGGEAPLMVVIPAGSFKLGGPDANSQPYTDVTFNKPFAMSKHEVTFAQYEKFAQRESLPLPGDNKWGRGDRPVINVSWEEASEYARWLSQQTGATYRIPTEAEWEYVAKSASNNAFWWGNDVRSASKKANCRRHCDSDFTGIFKSQTAPVGSFTASPLGVHDLAGNVAEWTADCYKDNYQGASNSGQAYDQENCPARVIRGGSMKDNAEEITAFQRRYQPQHTLHEDVGIRLVRELN</sequence>
<evidence type="ECO:0000256" key="1">
    <source>
        <dbReference type="ARBA" id="ARBA00022679"/>
    </source>
</evidence>
<feature type="compositionally biased region" description="Low complexity" evidence="5">
    <location>
        <begin position="468"/>
        <end position="485"/>
    </location>
</feature>
<dbReference type="Gene3D" id="3.30.200.20">
    <property type="entry name" value="Phosphorylase Kinase, domain 1"/>
    <property type="match status" value="1"/>
</dbReference>
<dbReference type="Proteomes" id="UP001273505">
    <property type="component" value="Unassembled WGS sequence"/>
</dbReference>
<gene>
    <name evidence="7" type="ORF">SCD92_08465</name>
</gene>
<keyword evidence="3 7" id="KW-0418">Kinase</keyword>
<accession>A0ABU4RWX6</accession>
<feature type="region of interest" description="Disordered" evidence="5">
    <location>
        <begin position="433"/>
        <end position="546"/>
    </location>
</feature>
<proteinExistence type="predicted"/>
<dbReference type="GO" id="GO:0004674">
    <property type="term" value="F:protein serine/threonine kinase activity"/>
    <property type="evidence" value="ECO:0007669"/>
    <property type="project" value="UniProtKB-EC"/>
</dbReference>
<dbReference type="EMBL" id="JAXAFO010000011">
    <property type="protein sequence ID" value="MDX6849390.1"/>
    <property type="molecule type" value="Genomic_DNA"/>
</dbReference>
<dbReference type="PANTHER" id="PTHR43289">
    <property type="entry name" value="MITOGEN-ACTIVATED PROTEIN KINASE KINASE KINASE 20-RELATED"/>
    <property type="match status" value="1"/>
</dbReference>
<dbReference type="InterPro" id="IPR011009">
    <property type="entry name" value="Kinase-like_dom_sf"/>
</dbReference>
<evidence type="ECO:0000256" key="5">
    <source>
        <dbReference type="SAM" id="MobiDB-lite"/>
    </source>
</evidence>
<dbReference type="SMART" id="SM00220">
    <property type="entry name" value="S_TKc"/>
    <property type="match status" value="1"/>
</dbReference>
<dbReference type="InterPro" id="IPR008271">
    <property type="entry name" value="Ser/Thr_kinase_AS"/>
</dbReference>
<feature type="compositionally biased region" description="Polar residues" evidence="5">
    <location>
        <begin position="433"/>
        <end position="449"/>
    </location>
</feature>
<feature type="compositionally biased region" description="Polar residues" evidence="5">
    <location>
        <begin position="456"/>
        <end position="467"/>
    </location>
</feature>
<dbReference type="RefSeq" id="WP_302721970.1">
    <property type="nucleotide sequence ID" value="NZ_JAULRU010000418.1"/>
</dbReference>
<feature type="compositionally biased region" description="Low complexity" evidence="5">
    <location>
        <begin position="518"/>
        <end position="531"/>
    </location>
</feature>
<keyword evidence="4" id="KW-0067">ATP-binding</keyword>
<evidence type="ECO:0000259" key="6">
    <source>
        <dbReference type="PROSITE" id="PS50011"/>
    </source>
</evidence>
<organism evidence="7 8">
    <name type="scientific">Gilvimarinus gilvus</name>
    <dbReference type="NCBI Taxonomy" id="3058038"/>
    <lineage>
        <taxon>Bacteria</taxon>
        <taxon>Pseudomonadati</taxon>
        <taxon>Pseudomonadota</taxon>
        <taxon>Gammaproteobacteria</taxon>
        <taxon>Cellvibrionales</taxon>
        <taxon>Cellvibrionaceae</taxon>
        <taxon>Gilvimarinus</taxon>
    </lineage>
</organism>
<evidence type="ECO:0000313" key="8">
    <source>
        <dbReference type="Proteomes" id="UP001273505"/>
    </source>
</evidence>
<name>A0ABU4RWX6_9GAMM</name>
<dbReference type="Pfam" id="PF00069">
    <property type="entry name" value="Pkinase"/>
    <property type="match status" value="1"/>
</dbReference>
<dbReference type="SUPFAM" id="SSF56112">
    <property type="entry name" value="Protein kinase-like (PK-like)"/>
    <property type="match status" value="1"/>
</dbReference>
<evidence type="ECO:0000256" key="4">
    <source>
        <dbReference type="ARBA" id="ARBA00022840"/>
    </source>
</evidence>
<dbReference type="PROSITE" id="PS00108">
    <property type="entry name" value="PROTEIN_KINASE_ST"/>
    <property type="match status" value="1"/>
</dbReference>
<reference evidence="7 8" key="1">
    <citation type="submission" date="2023-11" db="EMBL/GenBank/DDBJ databases">
        <title>Gilvimarinus fulvus sp. nov., isolated from the surface of Kelp.</title>
        <authorList>
            <person name="Sun Y.Y."/>
            <person name="Gong Y."/>
            <person name="Du Z.J."/>
        </authorList>
    </citation>
    <scope>NUCLEOTIDE SEQUENCE [LARGE SCALE GENOMIC DNA]</scope>
    <source>
        <strain evidence="7 8">SDUM040013</strain>
    </source>
</reference>